<dbReference type="GO" id="GO:0010970">
    <property type="term" value="P:transport along microtubule"/>
    <property type="evidence" value="ECO:0007669"/>
    <property type="project" value="TreeGrafter"/>
</dbReference>
<comment type="subcellular location">
    <subcellularLocation>
        <location evidence="1">Cytoplasm</location>
    </subcellularLocation>
</comment>
<keyword evidence="5" id="KW-1185">Reference proteome</keyword>
<accession>A0A915IG34</accession>
<dbReference type="Pfam" id="PF00400">
    <property type="entry name" value="WD40"/>
    <property type="match status" value="1"/>
</dbReference>
<sequence>GGQVVHYCKATQTLGGESGSSVEKDFYPVHHFEWDDEFTGAQRTAPSSAGTQCSPVEEVFPSLGLDAHQLAAGLLLPHVELVKPTEVRSEKTILDEKQQNLVVKLLSDEEKQKILVQPEFRHFLDKSSKILERALTEKWFFTLFIKQEESIFVDYSKNERSTEKEVDFDQKLSINRVFFDEKWSKSRCVTCMDHSPQHPELLAVSYTNNEEAPNEPEGVVLVWNNKFKKTTPEYIFHCQSRVLSISWAKFHPNLLLGGTYSGQICLWDNRQNKRTPVQKSPLSASAHTHPVYCLKVVGTQNAHNLITASTDGKLCSWSLDMLAKPLECVDLQLKQSKQVAATCFDFPPNDVNNFFVGSEDSSVYACCRHGMGQKGGGGLLETAPPFDGHHGPVTGLSCHAAAGVGGGAKASGAELTAAAISANYF</sequence>
<dbReference type="GO" id="GO:0045503">
    <property type="term" value="F:dynein light chain binding"/>
    <property type="evidence" value="ECO:0007669"/>
    <property type="project" value="TreeGrafter"/>
</dbReference>
<dbReference type="SMART" id="SM00320">
    <property type="entry name" value="WD40"/>
    <property type="match status" value="2"/>
</dbReference>
<dbReference type="InterPro" id="IPR036322">
    <property type="entry name" value="WD40_repeat_dom_sf"/>
</dbReference>
<evidence type="ECO:0000256" key="2">
    <source>
        <dbReference type="ARBA" id="ARBA00022490"/>
    </source>
</evidence>
<dbReference type="PANTHER" id="PTHR12442">
    <property type="entry name" value="DYNEIN INTERMEDIATE CHAIN"/>
    <property type="match status" value="1"/>
</dbReference>
<dbReference type="InterPro" id="IPR001680">
    <property type="entry name" value="WD40_rpt"/>
</dbReference>
<dbReference type="InterPro" id="IPR015943">
    <property type="entry name" value="WD40/YVTN_repeat-like_dom_sf"/>
</dbReference>
<keyword evidence="4" id="KW-0677">Repeat</keyword>
<evidence type="ECO:0000256" key="1">
    <source>
        <dbReference type="ARBA" id="ARBA00004496"/>
    </source>
</evidence>
<keyword evidence="2" id="KW-0963">Cytoplasm</keyword>
<dbReference type="Proteomes" id="UP000887565">
    <property type="component" value="Unplaced"/>
</dbReference>
<reference evidence="6" key="1">
    <citation type="submission" date="2022-11" db="UniProtKB">
        <authorList>
            <consortium name="WormBaseParasite"/>
        </authorList>
    </citation>
    <scope>IDENTIFICATION</scope>
</reference>
<dbReference type="Gene3D" id="2.130.10.10">
    <property type="entry name" value="YVTN repeat-like/Quinoprotein amine dehydrogenase"/>
    <property type="match status" value="1"/>
</dbReference>
<dbReference type="InterPro" id="IPR050687">
    <property type="entry name" value="Dynein_IC"/>
</dbReference>
<dbReference type="AlphaFoldDB" id="A0A915IG34"/>
<dbReference type="GO" id="GO:0005868">
    <property type="term" value="C:cytoplasmic dynein complex"/>
    <property type="evidence" value="ECO:0007669"/>
    <property type="project" value="TreeGrafter"/>
</dbReference>
<protein>
    <submittedName>
        <fullName evidence="6">Uncharacterized protein</fullName>
    </submittedName>
</protein>
<dbReference type="SUPFAM" id="SSF50978">
    <property type="entry name" value="WD40 repeat-like"/>
    <property type="match status" value="1"/>
</dbReference>
<evidence type="ECO:0000256" key="3">
    <source>
        <dbReference type="ARBA" id="ARBA00022574"/>
    </source>
</evidence>
<organism evidence="5 6">
    <name type="scientific">Romanomermis culicivorax</name>
    <name type="common">Nematode worm</name>
    <dbReference type="NCBI Taxonomy" id="13658"/>
    <lineage>
        <taxon>Eukaryota</taxon>
        <taxon>Metazoa</taxon>
        <taxon>Ecdysozoa</taxon>
        <taxon>Nematoda</taxon>
        <taxon>Enoplea</taxon>
        <taxon>Dorylaimia</taxon>
        <taxon>Mermithida</taxon>
        <taxon>Mermithoidea</taxon>
        <taxon>Mermithidae</taxon>
        <taxon>Romanomermis</taxon>
    </lineage>
</organism>
<dbReference type="GO" id="GO:0005737">
    <property type="term" value="C:cytoplasm"/>
    <property type="evidence" value="ECO:0007669"/>
    <property type="project" value="UniProtKB-SubCell"/>
</dbReference>
<proteinExistence type="predicted"/>
<keyword evidence="3" id="KW-0853">WD repeat</keyword>
<name>A0A915IG34_ROMCU</name>
<dbReference type="WBParaSite" id="nRc.2.0.1.t12868-RA">
    <property type="protein sequence ID" value="nRc.2.0.1.t12868-RA"/>
    <property type="gene ID" value="nRc.2.0.1.g12868"/>
</dbReference>
<dbReference type="GO" id="GO:0045504">
    <property type="term" value="F:dynein heavy chain binding"/>
    <property type="evidence" value="ECO:0007669"/>
    <property type="project" value="TreeGrafter"/>
</dbReference>
<dbReference type="PANTHER" id="PTHR12442:SF22">
    <property type="entry name" value="CYTOPLASMIC DYNEIN 1 INTERMEDIATE CHAIN-RELATED"/>
    <property type="match status" value="1"/>
</dbReference>
<evidence type="ECO:0000256" key="4">
    <source>
        <dbReference type="ARBA" id="ARBA00022737"/>
    </source>
</evidence>
<evidence type="ECO:0000313" key="5">
    <source>
        <dbReference type="Proteomes" id="UP000887565"/>
    </source>
</evidence>
<evidence type="ECO:0000313" key="6">
    <source>
        <dbReference type="WBParaSite" id="nRc.2.0.1.t12868-RA"/>
    </source>
</evidence>